<sequence length="354" mass="40566">MMLNSWHVRSEIERKFRVCCSGSNSHVQSLMSPAADPVISLSDNEEYVTDFRDPAKFKDVPAKSRAYKNRFLNLVRLSSVTNNAVEAFFKSEIQRRLFVTATLLVLSRVGHFIPLPGFDRRMIPQDYLKFVSGSVDELVDLTTQLKFSFFQLGISPQIMASILMQVLCHLVPSFVKLRKEGLDGLYVYGGFPFALQLWKLWLFQLIPCHILYMQPAISLLPYSHLASNDSQDVVKAFSIINSPFWEHVKEILNPESSVGAEPWVYYSIYAFFVFLFNIFDIVSKKEISDYLNKMGAWIPNFKPGKATIEYLTKIQASTRFWGGLLLTILATTSSILDHWLRHINEGYAIGFLQF</sequence>
<keyword evidence="2" id="KW-1185">Reference proteome</keyword>
<protein>
    <submittedName>
        <fullName evidence="1">Uncharacterized protein</fullName>
    </submittedName>
</protein>
<evidence type="ECO:0000313" key="1">
    <source>
        <dbReference type="EMBL" id="KAI4341733.1"/>
    </source>
</evidence>
<evidence type="ECO:0000313" key="2">
    <source>
        <dbReference type="Proteomes" id="UP001057402"/>
    </source>
</evidence>
<reference evidence="2" key="1">
    <citation type="journal article" date="2023" name="Front. Plant Sci.">
        <title>Chromosomal-level genome assembly of Melastoma candidum provides insights into trichome evolution.</title>
        <authorList>
            <person name="Zhong Y."/>
            <person name="Wu W."/>
            <person name="Sun C."/>
            <person name="Zou P."/>
            <person name="Liu Y."/>
            <person name="Dai S."/>
            <person name="Zhou R."/>
        </authorList>
    </citation>
    <scope>NUCLEOTIDE SEQUENCE [LARGE SCALE GENOMIC DNA]</scope>
</reference>
<accession>A0ACB9NZX6</accession>
<comment type="caution">
    <text evidence="1">The sequence shown here is derived from an EMBL/GenBank/DDBJ whole genome shotgun (WGS) entry which is preliminary data.</text>
</comment>
<name>A0ACB9NZX6_9MYRT</name>
<gene>
    <name evidence="1" type="ORF">MLD38_026422</name>
</gene>
<proteinExistence type="predicted"/>
<dbReference type="EMBL" id="CM042886">
    <property type="protein sequence ID" value="KAI4341733.1"/>
    <property type="molecule type" value="Genomic_DNA"/>
</dbReference>
<dbReference type="Proteomes" id="UP001057402">
    <property type="component" value="Chromosome 7"/>
</dbReference>
<organism evidence="1 2">
    <name type="scientific">Melastoma candidum</name>
    <dbReference type="NCBI Taxonomy" id="119954"/>
    <lineage>
        <taxon>Eukaryota</taxon>
        <taxon>Viridiplantae</taxon>
        <taxon>Streptophyta</taxon>
        <taxon>Embryophyta</taxon>
        <taxon>Tracheophyta</taxon>
        <taxon>Spermatophyta</taxon>
        <taxon>Magnoliopsida</taxon>
        <taxon>eudicotyledons</taxon>
        <taxon>Gunneridae</taxon>
        <taxon>Pentapetalae</taxon>
        <taxon>rosids</taxon>
        <taxon>malvids</taxon>
        <taxon>Myrtales</taxon>
        <taxon>Melastomataceae</taxon>
        <taxon>Melastomatoideae</taxon>
        <taxon>Melastomateae</taxon>
        <taxon>Melastoma</taxon>
    </lineage>
</organism>